<dbReference type="OrthoDB" id="9812372at2"/>
<keyword evidence="6 12" id="KW-0472">Membrane</keyword>
<evidence type="ECO:0000256" key="8">
    <source>
        <dbReference type="ARBA" id="ARBA00038408"/>
    </source>
</evidence>
<keyword evidence="7" id="KW-0143">Chaperone</keyword>
<evidence type="ECO:0000256" key="7">
    <source>
        <dbReference type="ARBA" id="ARBA00023186"/>
    </source>
</evidence>
<evidence type="ECO:0000313" key="14">
    <source>
        <dbReference type="EMBL" id="PNS08292.1"/>
    </source>
</evidence>
<gene>
    <name evidence="14" type="ORF">Lysil_2468</name>
</gene>
<evidence type="ECO:0000256" key="3">
    <source>
        <dbReference type="ARBA" id="ARBA00022519"/>
    </source>
</evidence>
<dbReference type="SUPFAM" id="SSF54534">
    <property type="entry name" value="FKBP-like"/>
    <property type="match status" value="1"/>
</dbReference>
<dbReference type="AlphaFoldDB" id="A0A2K1PZT5"/>
<keyword evidence="15" id="KW-1185">Reference proteome</keyword>
<dbReference type="InterPro" id="IPR046357">
    <property type="entry name" value="PPIase_dom_sf"/>
</dbReference>
<dbReference type="PROSITE" id="PS50198">
    <property type="entry name" value="PPIC_PPIASE_2"/>
    <property type="match status" value="1"/>
</dbReference>
<keyword evidence="5 12" id="KW-1133">Transmembrane helix</keyword>
<dbReference type="PANTHER" id="PTHR47529">
    <property type="entry name" value="PEPTIDYL-PROLYL CIS-TRANS ISOMERASE D"/>
    <property type="match status" value="1"/>
</dbReference>
<name>A0A2K1PZT5_9GAMM</name>
<evidence type="ECO:0000259" key="13">
    <source>
        <dbReference type="PROSITE" id="PS50198"/>
    </source>
</evidence>
<dbReference type="Proteomes" id="UP000236220">
    <property type="component" value="Unassembled WGS sequence"/>
</dbReference>
<evidence type="ECO:0000256" key="9">
    <source>
        <dbReference type="ARBA" id="ARBA00040743"/>
    </source>
</evidence>
<keyword evidence="3" id="KW-0997">Cell inner membrane</keyword>
<protein>
    <recommendedName>
        <fullName evidence="9">Periplasmic chaperone PpiD</fullName>
    </recommendedName>
    <alternativeName>
        <fullName evidence="10">Periplasmic folding chaperone</fullName>
    </alternativeName>
</protein>
<evidence type="ECO:0000256" key="10">
    <source>
        <dbReference type="ARBA" id="ARBA00042775"/>
    </source>
</evidence>
<comment type="similarity">
    <text evidence="8">Belongs to the PpiD chaperone family.</text>
</comment>
<keyword evidence="11" id="KW-0413">Isomerase</keyword>
<dbReference type="SUPFAM" id="SSF109998">
    <property type="entry name" value="Triger factor/SurA peptide-binding domain-like"/>
    <property type="match status" value="1"/>
</dbReference>
<reference evidence="14 15" key="1">
    <citation type="submission" date="2017-08" db="EMBL/GenBank/DDBJ databases">
        <title>Lysobacter sylvestris genome.</title>
        <authorList>
            <person name="Zhang D.-C."/>
            <person name="Albuquerque L."/>
            <person name="Franca L."/>
            <person name="Froufe H.J.C."/>
            <person name="Barroso C."/>
            <person name="Egas C."/>
            <person name="Da Costa M."/>
            <person name="Margesin R."/>
        </authorList>
    </citation>
    <scope>NUCLEOTIDE SEQUENCE [LARGE SCALE GENOMIC DNA]</scope>
    <source>
        <strain evidence="14 15">AM20-91</strain>
    </source>
</reference>
<dbReference type="Pfam" id="PF13624">
    <property type="entry name" value="SurA_N_3"/>
    <property type="match status" value="2"/>
</dbReference>
<feature type="transmembrane region" description="Helical" evidence="12">
    <location>
        <begin position="12"/>
        <end position="30"/>
    </location>
</feature>
<evidence type="ECO:0000313" key="15">
    <source>
        <dbReference type="Proteomes" id="UP000236220"/>
    </source>
</evidence>
<comment type="caution">
    <text evidence="14">The sequence shown here is derived from an EMBL/GenBank/DDBJ whole genome shotgun (WGS) entry which is preliminary data.</text>
</comment>
<dbReference type="EMBL" id="NPZB01000002">
    <property type="protein sequence ID" value="PNS08292.1"/>
    <property type="molecule type" value="Genomic_DNA"/>
</dbReference>
<dbReference type="InterPro" id="IPR000297">
    <property type="entry name" value="PPIase_PpiC"/>
</dbReference>
<dbReference type="InterPro" id="IPR027304">
    <property type="entry name" value="Trigger_fact/SurA_dom_sf"/>
</dbReference>
<dbReference type="Pfam" id="PF13616">
    <property type="entry name" value="Rotamase_3"/>
    <property type="match status" value="1"/>
</dbReference>
<dbReference type="InterPro" id="IPR052029">
    <property type="entry name" value="PpiD_chaperone"/>
</dbReference>
<proteinExistence type="inferred from homology"/>
<dbReference type="InterPro" id="IPR023058">
    <property type="entry name" value="PPIase_PpiC_CS"/>
</dbReference>
<evidence type="ECO:0000256" key="4">
    <source>
        <dbReference type="ARBA" id="ARBA00022692"/>
    </source>
</evidence>
<evidence type="ECO:0000256" key="6">
    <source>
        <dbReference type="ARBA" id="ARBA00023136"/>
    </source>
</evidence>
<dbReference type="GO" id="GO:0003755">
    <property type="term" value="F:peptidyl-prolyl cis-trans isomerase activity"/>
    <property type="evidence" value="ECO:0007669"/>
    <property type="project" value="UniProtKB-KW"/>
</dbReference>
<dbReference type="PROSITE" id="PS01096">
    <property type="entry name" value="PPIC_PPIASE_1"/>
    <property type="match status" value="1"/>
</dbReference>
<dbReference type="Gene3D" id="1.10.4030.10">
    <property type="entry name" value="Porin chaperone SurA, peptide-binding domain"/>
    <property type="match status" value="1"/>
</dbReference>
<dbReference type="PANTHER" id="PTHR47529:SF1">
    <property type="entry name" value="PERIPLASMIC CHAPERONE PPID"/>
    <property type="match status" value="1"/>
</dbReference>
<evidence type="ECO:0000256" key="12">
    <source>
        <dbReference type="SAM" id="Phobius"/>
    </source>
</evidence>
<comment type="subcellular location">
    <subcellularLocation>
        <location evidence="1">Cell inner membrane</location>
        <topology evidence="1">Single-pass type II membrane protein</topology>
        <orientation evidence="1">Periplasmic side</orientation>
    </subcellularLocation>
</comment>
<keyword evidence="11" id="KW-0697">Rotamase</keyword>
<evidence type="ECO:0000256" key="2">
    <source>
        <dbReference type="ARBA" id="ARBA00022475"/>
    </source>
</evidence>
<evidence type="ECO:0000256" key="5">
    <source>
        <dbReference type="ARBA" id="ARBA00022989"/>
    </source>
</evidence>
<sequence length="656" mass="70260">MLQALRDKTARWIAPTILGLLIIPFALFGIEQYVGGRNDTYVARIQAPPTWWKSAPSFWPLSKLWTTDDISQQDFRQQFDQMRQQQRQSLGDAFDSQQFESADNKRKVLDQMIDVRVMLLATSRNGISVSDASVQKTINAIPNFQVNGKFDLATYQRTLATLQPPTTPEVFEAQIRDGLRREALAGRIALSDFVTPAEASRLTNALTEQREVQIVAIPAAVDTSPVSDAEAKAWYDAHGAQYMQPVQATFEVVDGDPAKITSSTIDEAQLRKQYDTDKAKYVAGNQRLASHILVAVAKDAKPEVVAAAKAKAEQLDEQAKAPGADFAALAKANSDDTGSKAKGGDLGWVAQDGSMVKPFEDALFATPKGAISAPVRSAFGFHIIQVRDIKEGKVTTFEEARPEIEKALAKTAGAKALNTSMGVLADEAYKNPASFAATAVAQKLPFEKIGPVVPAAVQGILAEPQVRRVAFSDNLLKNKGVSDPITITPGHSVMVHVVDYTPARQRPLVEVHDQVIADVRADRASKAAAARADAMIKAIAAGQTMAQVAAAQSLAVQPAATLPRGNVPTPAVNKAIFSIARPGAGKQSAGKVQLPDGGWAVFAVSAVKPGDPAAFPPEARAGLMQQIAQANGQASADGYVKATRKLFKVTVAEDRL</sequence>
<evidence type="ECO:0000256" key="11">
    <source>
        <dbReference type="PROSITE-ProRule" id="PRU00278"/>
    </source>
</evidence>
<dbReference type="RefSeq" id="WP_103075894.1">
    <property type="nucleotide sequence ID" value="NZ_NPZB01000002.1"/>
</dbReference>
<evidence type="ECO:0000256" key="1">
    <source>
        <dbReference type="ARBA" id="ARBA00004382"/>
    </source>
</evidence>
<organism evidence="14 15">
    <name type="scientific">Solilutibacter silvestris</name>
    <dbReference type="NCBI Taxonomy" id="1645665"/>
    <lineage>
        <taxon>Bacteria</taxon>
        <taxon>Pseudomonadati</taxon>
        <taxon>Pseudomonadota</taxon>
        <taxon>Gammaproteobacteria</taxon>
        <taxon>Lysobacterales</taxon>
        <taxon>Lysobacteraceae</taxon>
        <taxon>Solilutibacter</taxon>
    </lineage>
</organism>
<dbReference type="GO" id="GO:0005886">
    <property type="term" value="C:plasma membrane"/>
    <property type="evidence" value="ECO:0007669"/>
    <property type="project" value="UniProtKB-SubCell"/>
</dbReference>
<keyword evidence="2" id="KW-1003">Cell membrane</keyword>
<accession>A0A2K1PZT5</accession>
<keyword evidence="4 12" id="KW-0812">Transmembrane</keyword>
<feature type="domain" description="PpiC" evidence="13">
    <location>
        <begin position="284"/>
        <end position="388"/>
    </location>
</feature>
<dbReference type="Gene3D" id="3.10.50.40">
    <property type="match status" value="1"/>
</dbReference>